<proteinExistence type="predicted"/>
<organism evidence="1">
    <name type="scientific">Gaeumannomyces tritici (strain R3-111a-1)</name>
    <name type="common">Wheat and barley take-all root rot fungus</name>
    <name type="synonym">Gaeumannomyces graminis var. tritici</name>
    <dbReference type="NCBI Taxonomy" id="644352"/>
    <lineage>
        <taxon>Eukaryota</taxon>
        <taxon>Fungi</taxon>
        <taxon>Dikarya</taxon>
        <taxon>Ascomycota</taxon>
        <taxon>Pezizomycotina</taxon>
        <taxon>Sordariomycetes</taxon>
        <taxon>Sordariomycetidae</taxon>
        <taxon>Magnaporthales</taxon>
        <taxon>Magnaporthaceae</taxon>
        <taxon>Gaeumannomyces</taxon>
    </lineage>
</organism>
<evidence type="ECO:0000313" key="2">
    <source>
        <dbReference type="EnsemblFungi" id="EJT68979"/>
    </source>
</evidence>
<dbReference type="HOGENOM" id="CLU_2171232_0_0_1"/>
<dbReference type="AlphaFoldDB" id="J3PJ03"/>
<evidence type="ECO:0000313" key="3">
    <source>
        <dbReference type="Proteomes" id="UP000006039"/>
    </source>
</evidence>
<reference evidence="2" key="4">
    <citation type="journal article" date="2015" name="G3 (Bethesda)">
        <title>Genome sequences of three phytopathogenic species of the Magnaporthaceae family of fungi.</title>
        <authorList>
            <person name="Okagaki L.H."/>
            <person name="Nunes C.C."/>
            <person name="Sailsbery J."/>
            <person name="Clay B."/>
            <person name="Brown D."/>
            <person name="John T."/>
            <person name="Oh Y."/>
            <person name="Young N."/>
            <person name="Fitzgerald M."/>
            <person name="Haas B.J."/>
            <person name="Zeng Q."/>
            <person name="Young S."/>
            <person name="Adiconis X."/>
            <person name="Fan L."/>
            <person name="Levin J.Z."/>
            <person name="Mitchell T.K."/>
            <person name="Okubara P.A."/>
            <person name="Farman M.L."/>
            <person name="Kohn L.M."/>
            <person name="Birren B."/>
            <person name="Ma L.-J."/>
            <person name="Dean R.A."/>
        </authorList>
    </citation>
    <scope>NUCLEOTIDE SEQUENCE</scope>
    <source>
        <strain evidence="2">R3-111a-1</strain>
    </source>
</reference>
<reference evidence="1" key="2">
    <citation type="submission" date="2010-07" db="EMBL/GenBank/DDBJ databases">
        <authorList>
            <consortium name="The Broad Institute Genome Sequencing Platform"/>
            <consortium name="Broad Institute Genome Sequencing Center for Infectious Disease"/>
            <person name="Ma L.-J."/>
            <person name="Dead R."/>
            <person name="Young S."/>
            <person name="Zeng Q."/>
            <person name="Koehrsen M."/>
            <person name="Alvarado L."/>
            <person name="Berlin A."/>
            <person name="Chapman S.B."/>
            <person name="Chen Z."/>
            <person name="Freedman E."/>
            <person name="Gellesch M."/>
            <person name="Goldberg J."/>
            <person name="Griggs A."/>
            <person name="Gujja S."/>
            <person name="Heilman E.R."/>
            <person name="Heiman D."/>
            <person name="Hepburn T."/>
            <person name="Howarth C."/>
            <person name="Jen D."/>
            <person name="Larson L."/>
            <person name="Mehta T."/>
            <person name="Neiman D."/>
            <person name="Pearson M."/>
            <person name="Roberts A."/>
            <person name="Saif S."/>
            <person name="Shea T."/>
            <person name="Shenoy N."/>
            <person name="Sisk P."/>
            <person name="Stolte C."/>
            <person name="Sykes S."/>
            <person name="Walk T."/>
            <person name="White J."/>
            <person name="Yandava C."/>
            <person name="Haas B."/>
            <person name="Nusbaum C."/>
            <person name="Birren B."/>
        </authorList>
    </citation>
    <scope>NUCLEOTIDE SEQUENCE</scope>
    <source>
        <strain evidence="1">R3-111a-1</strain>
    </source>
</reference>
<dbReference type="EnsemblFungi" id="EJT68979">
    <property type="protein sequence ID" value="EJT68979"/>
    <property type="gene ID" value="GGTG_13485"/>
</dbReference>
<reference evidence="1" key="3">
    <citation type="submission" date="2010-09" db="EMBL/GenBank/DDBJ databases">
        <title>Annotation of Gaeumannomyces graminis var. tritici R3-111a-1.</title>
        <authorList>
            <consortium name="The Broad Institute Genome Sequencing Platform"/>
            <person name="Ma L.-J."/>
            <person name="Dead R."/>
            <person name="Young S.K."/>
            <person name="Zeng Q."/>
            <person name="Gargeya S."/>
            <person name="Fitzgerald M."/>
            <person name="Haas B."/>
            <person name="Abouelleil A."/>
            <person name="Alvarado L."/>
            <person name="Arachchi H.M."/>
            <person name="Berlin A."/>
            <person name="Brown A."/>
            <person name="Chapman S.B."/>
            <person name="Chen Z."/>
            <person name="Dunbar C."/>
            <person name="Freedman E."/>
            <person name="Gearin G."/>
            <person name="Gellesch M."/>
            <person name="Goldberg J."/>
            <person name="Griggs A."/>
            <person name="Gujja S."/>
            <person name="Heiman D."/>
            <person name="Howarth C."/>
            <person name="Larson L."/>
            <person name="Lui A."/>
            <person name="MacDonald P.J.P."/>
            <person name="Mehta T."/>
            <person name="Montmayeur A."/>
            <person name="Murphy C."/>
            <person name="Neiman D."/>
            <person name="Pearson M."/>
            <person name="Priest M."/>
            <person name="Roberts A."/>
            <person name="Saif S."/>
            <person name="Shea T."/>
            <person name="Shenoy N."/>
            <person name="Sisk P."/>
            <person name="Stolte C."/>
            <person name="Sykes S."/>
            <person name="Yandava C."/>
            <person name="Wortman J."/>
            <person name="Nusbaum C."/>
            <person name="Birren B."/>
        </authorList>
    </citation>
    <scope>NUCLEOTIDE SEQUENCE</scope>
    <source>
        <strain evidence="1">R3-111a-1</strain>
    </source>
</reference>
<dbReference type="Proteomes" id="UP000006039">
    <property type="component" value="Unassembled WGS sequence"/>
</dbReference>
<accession>J3PJ03</accession>
<name>J3PJ03_GAET3</name>
<gene>
    <name evidence="2" type="primary">20353943</name>
    <name evidence="1" type="ORF">GGTG_13485</name>
</gene>
<evidence type="ECO:0000313" key="1">
    <source>
        <dbReference type="EMBL" id="EJT68979.1"/>
    </source>
</evidence>
<keyword evidence="3" id="KW-1185">Reference proteome</keyword>
<dbReference type="EMBL" id="GL385408">
    <property type="protein sequence ID" value="EJT68979.1"/>
    <property type="molecule type" value="Genomic_DNA"/>
</dbReference>
<dbReference type="RefSeq" id="XP_009229655.1">
    <property type="nucleotide sequence ID" value="XM_009231391.1"/>
</dbReference>
<protein>
    <submittedName>
        <fullName evidence="1 2">Uncharacterized protein</fullName>
    </submittedName>
</protein>
<dbReference type="VEuPathDB" id="FungiDB:GGTG_13485"/>
<dbReference type="GeneID" id="20353943"/>
<reference evidence="2" key="5">
    <citation type="submission" date="2018-04" db="UniProtKB">
        <authorList>
            <consortium name="EnsemblFungi"/>
        </authorList>
    </citation>
    <scope>IDENTIFICATION</scope>
    <source>
        <strain evidence="2">R3-111a-1</strain>
    </source>
</reference>
<sequence length="110" mass="12135">MREGNGVGRGCLYFCIKSRQNWPFENKAHHCSWEGAERNADALFRALRALSAEATCTVRASNAAVAFLTRVWGRGRKEGKRGFRCSARGTCALITVPHVGPRLWVKACGP</sequence>
<reference evidence="3" key="1">
    <citation type="submission" date="2010-07" db="EMBL/GenBank/DDBJ databases">
        <title>The genome sequence of Gaeumannomyces graminis var. tritici strain R3-111a-1.</title>
        <authorList>
            <consortium name="The Broad Institute Genome Sequencing Platform"/>
            <person name="Ma L.-J."/>
            <person name="Dead R."/>
            <person name="Young S."/>
            <person name="Zeng Q."/>
            <person name="Koehrsen M."/>
            <person name="Alvarado L."/>
            <person name="Berlin A."/>
            <person name="Chapman S.B."/>
            <person name="Chen Z."/>
            <person name="Freedman E."/>
            <person name="Gellesch M."/>
            <person name="Goldberg J."/>
            <person name="Griggs A."/>
            <person name="Gujja S."/>
            <person name="Heilman E.R."/>
            <person name="Heiman D."/>
            <person name="Hepburn T."/>
            <person name="Howarth C."/>
            <person name="Jen D."/>
            <person name="Larson L."/>
            <person name="Mehta T."/>
            <person name="Neiman D."/>
            <person name="Pearson M."/>
            <person name="Roberts A."/>
            <person name="Saif S."/>
            <person name="Shea T."/>
            <person name="Shenoy N."/>
            <person name="Sisk P."/>
            <person name="Stolte C."/>
            <person name="Sykes S."/>
            <person name="Walk T."/>
            <person name="White J."/>
            <person name="Yandava C."/>
            <person name="Haas B."/>
            <person name="Nusbaum C."/>
            <person name="Birren B."/>
        </authorList>
    </citation>
    <scope>NUCLEOTIDE SEQUENCE [LARGE SCALE GENOMIC DNA]</scope>
    <source>
        <strain evidence="3">R3-111a-1</strain>
    </source>
</reference>